<comment type="caution">
    <text evidence="1">The sequence shown here is derived from an EMBL/GenBank/DDBJ whole genome shotgun (WGS) entry which is preliminary data.</text>
</comment>
<proteinExistence type="predicted"/>
<feature type="non-terminal residue" evidence="1">
    <location>
        <position position="1"/>
    </location>
</feature>
<dbReference type="EMBL" id="QLLQ01000018">
    <property type="protein sequence ID" value="RAJ19865.1"/>
    <property type="molecule type" value="Genomic_DNA"/>
</dbReference>
<dbReference type="AlphaFoldDB" id="A0A327RTP5"/>
<organism evidence="1 2">
    <name type="scientific">Gelidibacter algens</name>
    <dbReference type="NCBI Taxonomy" id="49280"/>
    <lineage>
        <taxon>Bacteria</taxon>
        <taxon>Pseudomonadati</taxon>
        <taxon>Bacteroidota</taxon>
        <taxon>Flavobacteriia</taxon>
        <taxon>Flavobacteriales</taxon>
        <taxon>Flavobacteriaceae</taxon>
        <taxon>Gelidibacter</taxon>
    </lineage>
</organism>
<evidence type="ECO:0000313" key="2">
    <source>
        <dbReference type="Proteomes" id="UP000248987"/>
    </source>
</evidence>
<sequence>ILIMKMKKLPLITIKFIALFLLSTTGYSQVGIGTLTPEASAMLDVKSTTKGMLAPRMNTTQRLFDRE</sequence>
<dbReference type="Proteomes" id="UP000248987">
    <property type="component" value="Unassembled WGS sequence"/>
</dbReference>
<evidence type="ECO:0000313" key="1">
    <source>
        <dbReference type="EMBL" id="RAJ19865.1"/>
    </source>
</evidence>
<protein>
    <submittedName>
        <fullName evidence="1">Uncharacterized protein</fullName>
    </submittedName>
</protein>
<name>A0A327RTP5_9FLAO</name>
<reference evidence="1 2" key="1">
    <citation type="submission" date="2018-06" db="EMBL/GenBank/DDBJ databases">
        <title>Genomic Encyclopedia of Archaeal and Bacterial Type Strains, Phase II (KMG-II): from individual species to whole genera.</title>
        <authorList>
            <person name="Goeker M."/>
        </authorList>
    </citation>
    <scope>NUCLEOTIDE SEQUENCE [LARGE SCALE GENOMIC DNA]</scope>
    <source>
        <strain evidence="1 2">DSM 12408</strain>
    </source>
</reference>
<keyword evidence="2" id="KW-1185">Reference proteome</keyword>
<accession>A0A327RTP5</accession>
<gene>
    <name evidence="1" type="ORF">LX77_03386</name>
</gene>